<dbReference type="Gene3D" id="3.40.50.150">
    <property type="entry name" value="Vaccinia Virus protein VP39"/>
    <property type="match status" value="1"/>
</dbReference>
<dbReference type="InterPro" id="IPR029063">
    <property type="entry name" value="SAM-dependent_MTases_sf"/>
</dbReference>
<dbReference type="SUPFAM" id="SSF53335">
    <property type="entry name" value="S-adenosyl-L-methionine-dependent methyltransferases"/>
    <property type="match status" value="1"/>
</dbReference>
<keyword evidence="2" id="KW-0808">Transferase</keyword>
<dbReference type="EMBL" id="BAABJM010000001">
    <property type="protein sequence ID" value="GAA5042148.1"/>
    <property type="molecule type" value="Genomic_DNA"/>
</dbReference>
<accession>A0ABP9JR28</accession>
<protein>
    <submittedName>
        <fullName evidence="4">O-methyltransferase</fullName>
    </submittedName>
</protein>
<reference evidence="5" key="1">
    <citation type="journal article" date="2019" name="Int. J. Syst. Evol. Microbiol.">
        <title>The Global Catalogue of Microorganisms (GCM) 10K type strain sequencing project: providing services to taxonomists for standard genome sequencing and annotation.</title>
        <authorList>
            <consortium name="The Broad Institute Genomics Platform"/>
            <consortium name="The Broad Institute Genome Sequencing Center for Infectious Disease"/>
            <person name="Wu L."/>
            <person name="Ma J."/>
        </authorList>
    </citation>
    <scope>NUCLEOTIDE SEQUENCE [LARGE SCALE GENOMIC DNA]</scope>
    <source>
        <strain evidence="5">JCM 18298</strain>
    </source>
</reference>
<dbReference type="Proteomes" id="UP001500603">
    <property type="component" value="Unassembled WGS sequence"/>
</dbReference>
<comment type="caution">
    <text evidence="4">The sequence shown here is derived from an EMBL/GenBank/DDBJ whole genome shotgun (WGS) entry which is preliminary data.</text>
</comment>
<gene>
    <name evidence="4" type="ORF">GCM10023318_02000</name>
</gene>
<name>A0ABP9JR28_9NOCA</name>
<keyword evidence="3" id="KW-0949">S-adenosyl-L-methionine</keyword>
<dbReference type="Pfam" id="PF13578">
    <property type="entry name" value="Methyltransf_24"/>
    <property type="match status" value="1"/>
</dbReference>
<evidence type="ECO:0000313" key="5">
    <source>
        <dbReference type="Proteomes" id="UP001500603"/>
    </source>
</evidence>
<dbReference type="PANTHER" id="PTHR43167">
    <property type="entry name" value="PUTATIVE (AFU_ORTHOLOGUE AFUA_6G01830)-RELATED"/>
    <property type="match status" value="1"/>
</dbReference>
<sequence length="228" mass="24781">MNSLTTDPADTTLRRLFTEAQAADATLAEDMFEGIESQEAAISRMLEAETQDYRAVAHRVAGNFLAVSPEFGRFLYMCARGCQARTVVEFGTSFGISTIHLAAAVRDNGGGQVIGTELEPSKAERARAHLTEADLADLVDIRVGDALETLREVGGPVDLVLLDGSFTLYRPVLDLLEPHLRPGAFVIGENAFEGTGYLEYVRDPSNGYLSLVLPFGVERGNELSIRTR</sequence>
<dbReference type="RefSeq" id="WP_345493038.1">
    <property type="nucleotide sequence ID" value="NZ_BAABJM010000001.1"/>
</dbReference>
<dbReference type="PANTHER" id="PTHR43167:SF1">
    <property type="entry name" value="PUTATIVE (AFU_ORTHOLOGUE AFUA_6G01830)-RELATED"/>
    <property type="match status" value="1"/>
</dbReference>
<evidence type="ECO:0000256" key="3">
    <source>
        <dbReference type="ARBA" id="ARBA00022691"/>
    </source>
</evidence>
<dbReference type="InterPro" id="IPR002935">
    <property type="entry name" value="SAM_O-MeTrfase"/>
</dbReference>
<organism evidence="4 5">
    <name type="scientific">Nocardia callitridis</name>
    <dbReference type="NCBI Taxonomy" id="648753"/>
    <lineage>
        <taxon>Bacteria</taxon>
        <taxon>Bacillati</taxon>
        <taxon>Actinomycetota</taxon>
        <taxon>Actinomycetes</taxon>
        <taxon>Mycobacteriales</taxon>
        <taxon>Nocardiaceae</taxon>
        <taxon>Nocardia</taxon>
    </lineage>
</organism>
<dbReference type="CDD" id="cd02440">
    <property type="entry name" value="AdoMet_MTases"/>
    <property type="match status" value="1"/>
</dbReference>
<evidence type="ECO:0000256" key="2">
    <source>
        <dbReference type="ARBA" id="ARBA00022679"/>
    </source>
</evidence>
<dbReference type="PROSITE" id="PS51682">
    <property type="entry name" value="SAM_OMT_I"/>
    <property type="match status" value="1"/>
</dbReference>
<keyword evidence="5" id="KW-1185">Reference proteome</keyword>
<proteinExistence type="predicted"/>
<evidence type="ECO:0000313" key="4">
    <source>
        <dbReference type="EMBL" id="GAA5042148.1"/>
    </source>
</evidence>
<evidence type="ECO:0000256" key="1">
    <source>
        <dbReference type="ARBA" id="ARBA00022603"/>
    </source>
</evidence>
<keyword evidence="1" id="KW-0489">Methyltransferase</keyword>